<dbReference type="SUPFAM" id="SSF53756">
    <property type="entry name" value="UDP-Glycosyltransferase/glycogen phosphorylase"/>
    <property type="match status" value="1"/>
</dbReference>
<organism evidence="2 3">
    <name type="scientific">Marinobacter pelagius</name>
    <dbReference type="NCBI Taxonomy" id="379482"/>
    <lineage>
        <taxon>Bacteria</taxon>
        <taxon>Pseudomonadati</taxon>
        <taxon>Pseudomonadota</taxon>
        <taxon>Gammaproteobacteria</taxon>
        <taxon>Pseudomonadales</taxon>
        <taxon>Marinobacteraceae</taxon>
        <taxon>Marinobacter</taxon>
    </lineage>
</organism>
<protein>
    <submittedName>
        <fullName evidence="2">Glycosyltransferase involved in cell wall bisynthesis</fullName>
    </submittedName>
</protein>
<keyword evidence="3" id="KW-1185">Reference proteome</keyword>
<dbReference type="CDD" id="cd03801">
    <property type="entry name" value="GT4_PimA-like"/>
    <property type="match status" value="1"/>
</dbReference>
<gene>
    <name evidence="2" type="ORF">SAMN04487961_0934</name>
</gene>
<dbReference type="Proteomes" id="UP000199339">
    <property type="component" value="Unassembled WGS sequence"/>
</dbReference>
<dbReference type="GO" id="GO:0016757">
    <property type="term" value="F:glycosyltransferase activity"/>
    <property type="evidence" value="ECO:0007669"/>
    <property type="project" value="InterPro"/>
</dbReference>
<feature type="domain" description="Glycosyl transferase family 1" evidence="1">
    <location>
        <begin position="163"/>
        <end position="296"/>
    </location>
</feature>
<dbReference type="Gene3D" id="3.40.50.2000">
    <property type="entry name" value="Glycogen Phosphorylase B"/>
    <property type="match status" value="1"/>
</dbReference>
<evidence type="ECO:0000259" key="1">
    <source>
        <dbReference type="Pfam" id="PF00534"/>
    </source>
</evidence>
<accession>A0A1I4T0D4</accession>
<dbReference type="EMBL" id="FOUR01000002">
    <property type="protein sequence ID" value="SFM70105.1"/>
    <property type="molecule type" value="Genomic_DNA"/>
</dbReference>
<reference evidence="3" key="1">
    <citation type="submission" date="2016-10" db="EMBL/GenBank/DDBJ databases">
        <authorList>
            <person name="Varghese N."/>
            <person name="Submissions S."/>
        </authorList>
    </citation>
    <scope>NUCLEOTIDE SEQUENCE [LARGE SCALE GENOMIC DNA]</scope>
    <source>
        <strain evidence="3">CGMCC 1.6775</strain>
    </source>
</reference>
<dbReference type="RefSeq" id="WP_091999489.1">
    <property type="nucleotide sequence ID" value="NZ_FOUR01000002.1"/>
</dbReference>
<dbReference type="InterPro" id="IPR001296">
    <property type="entry name" value="Glyco_trans_1"/>
</dbReference>
<evidence type="ECO:0000313" key="2">
    <source>
        <dbReference type="EMBL" id="SFM70105.1"/>
    </source>
</evidence>
<sequence length="335" mass="37884">MSQKICWVSWENHRRSIELSRELGADYRFIKSNETFILRHLLKTLKTVSVIYKYRNGLVVVQNPSRILAAVAALMKLIFGFPLIVDRHTNFRLGKGISLNPATWFVMLCSEFSLRVADLTIVTNDFLKELVESKGGRALVLHDKIPNVNGCQEKLDLPVGTNVLYVCTYARDEPFNEVISAAKQLPLDCHIHITGDYRKVGLKPESPDLPKNIHLLGFVSSEDYDAYLFSCDVVLVLTTSEWVILCGGYEAVAARKPLITSNTKALREFFKGKACHTNPNAQAISDAVKTVSENMNAHTQKIRDFSQLENKIWEKQWSEFVSKLTVLYNSCPSVE</sequence>
<proteinExistence type="predicted"/>
<dbReference type="Pfam" id="PF00534">
    <property type="entry name" value="Glycos_transf_1"/>
    <property type="match status" value="1"/>
</dbReference>
<dbReference type="OrthoDB" id="6794112at2"/>
<evidence type="ECO:0000313" key="3">
    <source>
        <dbReference type="Proteomes" id="UP000199339"/>
    </source>
</evidence>
<dbReference type="AlphaFoldDB" id="A0A1I4T0D4"/>
<keyword evidence="2" id="KW-0808">Transferase</keyword>
<name>A0A1I4T0D4_9GAMM</name>